<dbReference type="PANTHER" id="PTHR30069:SF46">
    <property type="entry name" value="OAR PROTEIN"/>
    <property type="match status" value="1"/>
</dbReference>
<dbReference type="InterPro" id="IPR036942">
    <property type="entry name" value="Beta-barrel_TonB_sf"/>
</dbReference>
<dbReference type="GO" id="GO:0015344">
    <property type="term" value="F:siderophore uptake transmembrane transporter activity"/>
    <property type="evidence" value="ECO:0007669"/>
    <property type="project" value="TreeGrafter"/>
</dbReference>
<dbReference type="Pfam" id="PF13620">
    <property type="entry name" value="CarboxypepD_reg"/>
    <property type="match status" value="1"/>
</dbReference>
<evidence type="ECO:0000256" key="7">
    <source>
        <dbReference type="SAM" id="SignalP"/>
    </source>
</evidence>
<dbReference type="InterPro" id="IPR039426">
    <property type="entry name" value="TonB-dep_rcpt-like"/>
</dbReference>
<evidence type="ECO:0000256" key="1">
    <source>
        <dbReference type="ARBA" id="ARBA00004571"/>
    </source>
</evidence>
<dbReference type="Gene3D" id="2.60.40.1120">
    <property type="entry name" value="Carboxypeptidase-like, regulatory domain"/>
    <property type="match status" value="1"/>
</dbReference>
<evidence type="ECO:0000313" key="9">
    <source>
        <dbReference type="EMBL" id="MBK9797050.1"/>
    </source>
</evidence>
<feature type="signal peptide" evidence="7">
    <location>
        <begin position="1"/>
        <end position="25"/>
    </location>
</feature>
<evidence type="ECO:0000256" key="4">
    <source>
        <dbReference type="ARBA" id="ARBA00022692"/>
    </source>
</evidence>
<dbReference type="SUPFAM" id="SSF56935">
    <property type="entry name" value="Porins"/>
    <property type="match status" value="1"/>
</dbReference>
<dbReference type="EMBL" id="JADKIO010000008">
    <property type="protein sequence ID" value="MBK9797050.1"/>
    <property type="molecule type" value="Genomic_DNA"/>
</dbReference>
<dbReference type="GO" id="GO:0030246">
    <property type="term" value="F:carbohydrate binding"/>
    <property type="evidence" value="ECO:0007669"/>
    <property type="project" value="InterPro"/>
</dbReference>
<reference evidence="9" key="1">
    <citation type="submission" date="2020-10" db="EMBL/GenBank/DDBJ databases">
        <title>Connecting structure to function with the recovery of over 1000 high-quality activated sludge metagenome-assembled genomes encoding full-length rRNA genes using long-read sequencing.</title>
        <authorList>
            <person name="Singleton C.M."/>
            <person name="Petriglieri F."/>
            <person name="Kristensen J.M."/>
            <person name="Kirkegaard R.H."/>
            <person name="Michaelsen T.Y."/>
            <person name="Andersen M.H."/>
            <person name="Karst S.M."/>
            <person name="Dueholm M.S."/>
            <person name="Nielsen P.H."/>
            <person name="Albertsen M."/>
        </authorList>
    </citation>
    <scope>NUCLEOTIDE SEQUENCE</scope>
    <source>
        <strain evidence="9">Skiv_18-Q3-R9-52_MAXAC.067</strain>
    </source>
</reference>
<gene>
    <name evidence="9" type="ORF">IPP58_11235</name>
</gene>
<accession>A0A9D7SGH1</accession>
<dbReference type="InterPro" id="IPR013784">
    <property type="entry name" value="Carb-bd-like_fold"/>
</dbReference>
<dbReference type="Proteomes" id="UP000886657">
    <property type="component" value="Unassembled WGS sequence"/>
</dbReference>
<keyword evidence="5" id="KW-0472">Membrane</keyword>
<protein>
    <submittedName>
        <fullName evidence="9">TonB-dependent receptor</fullName>
    </submittedName>
</protein>
<keyword evidence="3" id="KW-1134">Transmembrane beta strand</keyword>
<dbReference type="Pfam" id="PF25183">
    <property type="entry name" value="OMP_b-brl_4"/>
    <property type="match status" value="3"/>
</dbReference>
<keyword evidence="4" id="KW-0812">Transmembrane</keyword>
<comment type="caution">
    <text evidence="9">The sequence shown here is derived from an EMBL/GenBank/DDBJ whole genome shotgun (WGS) entry which is preliminary data.</text>
</comment>
<evidence type="ECO:0000256" key="2">
    <source>
        <dbReference type="ARBA" id="ARBA00022448"/>
    </source>
</evidence>
<evidence type="ECO:0000256" key="3">
    <source>
        <dbReference type="ARBA" id="ARBA00022452"/>
    </source>
</evidence>
<keyword evidence="7" id="KW-0732">Signal</keyword>
<dbReference type="GO" id="GO:0009279">
    <property type="term" value="C:cell outer membrane"/>
    <property type="evidence" value="ECO:0007669"/>
    <property type="project" value="UniProtKB-SubCell"/>
</dbReference>
<sequence length="931" mass="100448">MSCRIVLNPSLIMALVVGVSPILVAQSSTTGALSGTVRDAAGNPIAEAKVRITSSALIGERVAVTTKAGSYQISALPPGKYSVVITAPGFVTGKSPIAVELGQVVNQHFRLAAESLQGAIVEVVADGSKVDPAPSIGRNITYEALENISANRSLNELINITPGINNGVAWGGAQGNVNAYLVDGVNMSDPSAGGSFGYTNPDWFSEIQVGGIGAGAEYGGFTGGYINAVTKRGGNTVEGTADAYFSSSSWSSKTTYSHPNFNPPPSPKTEDKDLSVSIGGPIIKDKLWYFFSGEQLISQEATPGAVVPVELKNPRLMGKLTYQVLPSATLEAFFSWTGVYRTNRGIGLNYPPETCVSQNSGSPTFGLTWTQTFGGATVLTSRLSGFTSYDTRKPNGGDRPSVAVSAASDGSMVPGSLSGLTQWPANFTHFNNAVLGATNVKSRITASSILDHFRSSLLLSGDSHAFRGGFEWEQASDEQNEHVTGGRSYSAKYIAPVLNPDGSVRTPARISPTSALVGKELALNARIDRLMLFVQDTWTLSDRLTLRPGLRFEQFKGRAYGDKSPVWTTSTFAPRFGGTVALTADNRNVLKLHVGRYFDGLSMAYFDRATTGGGYTPRTQYVWGNAATDNVDVHNPEAIPLGAAGPTTTSYSSLQPGIKHPYQDEATASYERAFGQNWTVGLTGIYRNDYDMIARVLTNPAAMATGTWLYTIDPFTKLPVGAVYPDPATATWAIKNVDDAKRTYRSATLSAERRMANSWALSASYTRAQLRGNMTKAWGYNAPFETPSSLYNAEGLLPGFHEHEVKIRPVYKLGRFTFSGIFTYLSGERTTRTLTFNSSNIPALWYAPRGTDKYPSQKNLDLKVAAAVYQKKQTRVEAYVDVFNALNSSAPTAWDDTINTYYNVDTFNANFHKADIIQNPRSIRIGIRLRY</sequence>
<dbReference type="PANTHER" id="PTHR30069">
    <property type="entry name" value="TONB-DEPENDENT OUTER MEMBRANE RECEPTOR"/>
    <property type="match status" value="1"/>
</dbReference>
<evidence type="ECO:0000313" key="10">
    <source>
        <dbReference type="Proteomes" id="UP000886657"/>
    </source>
</evidence>
<feature type="domain" description="TonB-dependent transporter Oar-like beta-barrel" evidence="8">
    <location>
        <begin position="316"/>
        <end position="555"/>
    </location>
</feature>
<dbReference type="Gene3D" id="2.40.170.20">
    <property type="entry name" value="TonB-dependent receptor, beta-barrel domain"/>
    <property type="match status" value="1"/>
</dbReference>
<comment type="subcellular location">
    <subcellularLocation>
        <location evidence="1">Cell outer membrane</location>
        <topology evidence="1">Multi-pass membrane protein</topology>
    </subcellularLocation>
</comment>
<dbReference type="GO" id="GO:0044718">
    <property type="term" value="P:siderophore transmembrane transport"/>
    <property type="evidence" value="ECO:0007669"/>
    <property type="project" value="TreeGrafter"/>
</dbReference>
<evidence type="ECO:0000259" key="8">
    <source>
        <dbReference type="Pfam" id="PF25183"/>
    </source>
</evidence>
<name>A0A9D7SGH1_9BACT</name>
<keyword evidence="6" id="KW-0998">Cell outer membrane</keyword>
<dbReference type="SUPFAM" id="SSF49452">
    <property type="entry name" value="Starch-binding domain-like"/>
    <property type="match status" value="1"/>
</dbReference>
<proteinExistence type="predicted"/>
<feature type="chain" id="PRO_5038845644" evidence="7">
    <location>
        <begin position="26"/>
        <end position="931"/>
    </location>
</feature>
<feature type="domain" description="TonB-dependent transporter Oar-like beta-barrel" evidence="8">
    <location>
        <begin position="229"/>
        <end position="308"/>
    </location>
</feature>
<dbReference type="AlphaFoldDB" id="A0A9D7SGH1"/>
<keyword evidence="2" id="KW-0813">Transport</keyword>
<keyword evidence="9" id="KW-0675">Receptor</keyword>
<organism evidence="9 10">
    <name type="scientific">Candidatus Geothrix skivensis</name>
    <dbReference type="NCBI Taxonomy" id="2954439"/>
    <lineage>
        <taxon>Bacteria</taxon>
        <taxon>Pseudomonadati</taxon>
        <taxon>Acidobacteriota</taxon>
        <taxon>Holophagae</taxon>
        <taxon>Holophagales</taxon>
        <taxon>Holophagaceae</taxon>
        <taxon>Geothrix</taxon>
    </lineage>
</organism>
<feature type="domain" description="TonB-dependent transporter Oar-like beta-barrel" evidence="8">
    <location>
        <begin position="569"/>
        <end position="814"/>
    </location>
</feature>
<dbReference type="InterPro" id="IPR057601">
    <property type="entry name" value="Oar-like_b-barrel"/>
</dbReference>
<evidence type="ECO:0000256" key="5">
    <source>
        <dbReference type="ARBA" id="ARBA00023136"/>
    </source>
</evidence>
<evidence type="ECO:0000256" key="6">
    <source>
        <dbReference type="ARBA" id="ARBA00023237"/>
    </source>
</evidence>